<proteinExistence type="predicted"/>
<gene>
    <name evidence="4" type="ORF">ABXS05_22785</name>
</gene>
<dbReference type="PANTHER" id="PTHR48106">
    <property type="entry name" value="QUINONE OXIDOREDUCTASE PIG3-RELATED"/>
    <property type="match status" value="1"/>
</dbReference>
<keyword evidence="1" id="KW-0521">NADP</keyword>
<dbReference type="Pfam" id="PF13602">
    <property type="entry name" value="ADH_zinc_N_2"/>
    <property type="match status" value="1"/>
</dbReference>
<dbReference type="SMART" id="SM00829">
    <property type="entry name" value="PKS_ER"/>
    <property type="match status" value="1"/>
</dbReference>
<evidence type="ECO:0000256" key="1">
    <source>
        <dbReference type="ARBA" id="ARBA00022857"/>
    </source>
</evidence>
<dbReference type="InterPro" id="IPR013154">
    <property type="entry name" value="ADH-like_N"/>
</dbReference>
<dbReference type="Proteomes" id="UP001555786">
    <property type="component" value="Unassembled WGS sequence"/>
</dbReference>
<organism evidence="4 5">
    <name type="scientific">Labrys neptuniae</name>
    <dbReference type="NCBI Taxonomy" id="376174"/>
    <lineage>
        <taxon>Bacteria</taxon>
        <taxon>Pseudomonadati</taxon>
        <taxon>Pseudomonadota</taxon>
        <taxon>Alphaproteobacteria</taxon>
        <taxon>Hyphomicrobiales</taxon>
        <taxon>Xanthobacteraceae</taxon>
        <taxon>Labrys</taxon>
    </lineage>
</organism>
<protein>
    <submittedName>
        <fullName evidence="4">Zinc-binding dehydrogenase</fullName>
    </submittedName>
</protein>
<evidence type="ECO:0000256" key="2">
    <source>
        <dbReference type="ARBA" id="ARBA00023002"/>
    </source>
</evidence>
<dbReference type="RefSeq" id="WP_367625485.1">
    <property type="nucleotide sequence ID" value="NZ_JBFNQD010000009.1"/>
</dbReference>
<name>A0ABV3PRY2_9HYPH</name>
<dbReference type="PANTHER" id="PTHR48106:SF13">
    <property type="entry name" value="QUINONE OXIDOREDUCTASE-RELATED"/>
    <property type="match status" value="1"/>
</dbReference>
<reference evidence="4 5" key="1">
    <citation type="submission" date="2024-07" db="EMBL/GenBank/DDBJ databases">
        <title>Description of Labrys sedimenti sp. nov., isolated from a diclofenac-degrading enrichment culture.</title>
        <authorList>
            <person name="Tancsics A."/>
            <person name="Csepanyi A."/>
        </authorList>
    </citation>
    <scope>NUCLEOTIDE SEQUENCE [LARGE SCALE GENOMIC DNA]</scope>
    <source>
        <strain evidence="4 5">LMG 23578</strain>
    </source>
</reference>
<evidence type="ECO:0000313" key="5">
    <source>
        <dbReference type="Proteomes" id="UP001555786"/>
    </source>
</evidence>
<dbReference type="SUPFAM" id="SSF50129">
    <property type="entry name" value="GroES-like"/>
    <property type="match status" value="1"/>
</dbReference>
<feature type="domain" description="Enoyl reductase (ER)" evidence="3">
    <location>
        <begin position="10"/>
        <end position="323"/>
    </location>
</feature>
<keyword evidence="5" id="KW-1185">Reference proteome</keyword>
<evidence type="ECO:0000313" key="4">
    <source>
        <dbReference type="EMBL" id="MEW9308397.1"/>
    </source>
</evidence>
<keyword evidence="2" id="KW-0560">Oxidoreductase</keyword>
<comment type="caution">
    <text evidence="4">The sequence shown here is derived from an EMBL/GenBank/DDBJ whole genome shotgun (WGS) entry which is preliminary data.</text>
</comment>
<dbReference type="InterPro" id="IPR011032">
    <property type="entry name" value="GroES-like_sf"/>
</dbReference>
<dbReference type="SUPFAM" id="SSF51735">
    <property type="entry name" value="NAD(P)-binding Rossmann-fold domains"/>
    <property type="match status" value="1"/>
</dbReference>
<dbReference type="Gene3D" id="3.90.180.10">
    <property type="entry name" value="Medium-chain alcohol dehydrogenases, catalytic domain"/>
    <property type="match status" value="1"/>
</dbReference>
<dbReference type="Gene3D" id="3.40.50.720">
    <property type="entry name" value="NAD(P)-binding Rossmann-like Domain"/>
    <property type="match status" value="1"/>
</dbReference>
<dbReference type="Pfam" id="PF08240">
    <property type="entry name" value="ADH_N"/>
    <property type="match status" value="1"/>
</dbReference>
<dbReference type="InterPro" id="IPR020843">
    <property type="entry name" value="ER"/>
</dbReference>
<dbReference type="InterPro" id="IPR036291">
    <property type="entry name" value="NAD(P)-bd_dom_sf"/>
</dbReference>
<sequence length="325" mass="33219">MQAIRLSRFGAPDVLEPVELSVPAPGKGEALIRMQAAGVNYFEVLMRQDRYAVTPGLPMVMGVEVAGVVEALGPGAAGPSPGTRVAAPLFAMGRAGGYAQFALVDAALLVPLPEDLSFEAATALMVQGLTALHLLRRSPPAGKSILVNAATGGVGSLLVQLARNAGARQVIAAAGSPEKLDLARSLGADAGVDYRSAGWVDQVLAATQGGGVDIVYDLVGGAQTGACLEALAPSGELVCAAMGRFELGRPEIEALLGRNQSVKGFALLPLLAPDTLRADLGDLFAQAEAGSLEVTIGGRFPLAQAAEAHESVQSRRSMGKVVLIP</sequence>
<accession>A0ABV3PRY2</accession>
<dbReference type="EMBL" id="JBFNQD010000009">
    <property type="protein sequence ID" value="MEW9308397.1"/>
    <property type="molecule type" value="Genomic_DNA"/>
</dbReference>
<evidence type="ECO:0000259" key="3">
    <source>
        <dbReference type="SMART" id="SM00829"/>
    </source>
</evidence>